<keyword evidence="2" id="KW-1185">Reference proteome</keyword>
<protein>
    <submittedName>
        <fullName evidence="1">Hydroxysqualene synthase</fullName>
        <ecNumber evidence="1">4.2.3.156</ecNumber>
    </submittedName>
</protein>
<dbReference type="Pfam" id="PF00494">
    <property type="entry name" value="SQS_PSY"/>
    <property type="match status" value="1"/>
</dbReference>
<dbReference type="InterPro" id="IPR033904">
    <property type="entry name" value="Trans_IPPS_HH"/>
</dbReference>
<dbReference type="GO" id="GO:0051996">
    <property type="term" value="F:squalene synthase [NAD(P)H] activity"/>
    <property type="evidence" value="ECO:0007669"/>
    <property type="project" value="InterPro"/>
</dbReference>
<dbReference type="SUPFAM" id="SSF48576">
    <property type="entry name" value="Terpenoid synthases"/>
    <property type="match status" value="1"/>
</dbReference>
<dbReference type="InterPro" id="IPR017827">
    <property type="entry name" value="HSQ_synthase_HpnC"/>
</dbReference>
<dbReference type="SFLD" id="SFLDS00005">
    <property type="entry name" value="Isoprenoid_Synthase_Type_I"/>
    <property type="match status" value="1"/>
</dbReference>
<proteinExistence type="predicted"/>
<dbReference type="SFLD" id="SFLDG01018">
    <property type="entry name" value="Squalene/Phytoene_Synthase_Lik"/>
    <property type="match status" value="1"/>
</dbReference>
<dbReference type="EMBL" id="CP053069">
    <property type="protein sequence ID" value="QJR11673.1"/>
    <property type="molecule type" value="Genomic_DNA"/>
</dbReference>
<evidence type="ECO:0000313" key="1">
    <source>
        <dbReference type="EMBL" id="QJR11673.1"/>
    </source>
</evidence>
<dbReference type="AlphaFoldDB" id="A0A6M4GZ26"/>
<dbReference type="KEGG" id="uru:DSM104443_02755"/>
<dbReference type="CDD" id="cd00683">
    <property type="entry name" value="Trans_IPPS_HH"/>
    <property type="match status" value="1"/>
</dbReference>
<dbReference type="InterPro" id="IPR008949">
    <property type="entry name" value="Isoprenoid_synthase_dom_sf"/>
</dbReference>
<dbReference type="GO" id="GO:0004311">
    <property type="term" value="F:geranylgeranyl diphosphate synthase activity"/>
    <property type="evidence" value="ECO:0007669"/>
    <property type="project" value="InterPro"/>
</dbReference>
<evidence type="ECO:0000313" key="2">
    <source>
        <dbReference type="Proteomes" id="UP000501534"/>
    </source>
</evidence>
<dbReference type="Proteomes" id="UP000501534">
    <property type="component" value="Chromosome"/>
</dbReference>
<dbReference type="Gene3D" id="1.10.600.10">
    <property type="entry name" value="Farnesyl Diphosphate Synthase"/>
    <property type="match status" value="1"/>
</dbReference>
<dbReference type="GO" id="GO:0016829">
    <property type="term" value="F:lyase activity"/>
    <property type="evidence" value="ECO:0007669"/>
    <property type="project" value="UniProtKB-KW"/>
</dbReference>
<dbReference type="RefSeq" id="WP_171093208.1">
    <property type="nucleotide sequence ID" value="NZ_CP053069.1"/>
</dbReference>
<dbReference type="EC" id="4.2.3.156" evidence="1"/>
<dbReference type="GO" id="GO:0016114">
    <property type="term" value="P:terpenoid biosynthetic process"/>
    <property type="evidence" value="ECO:0007669"/>
    <property type="project" value="UniProtKB-ARBA"/>
</dbReference>
<reference evidence="1 2" key="1">
    <citation type="submission" date="2020-04" db="EMBL/GenBank/DDBJ databases">
        <title>Usitatibacter rugosus gen. nov., sp. nov. and Usitatibacter palustris sp. nov., novel members of Usitatibacteraceae fam. nov. within the order Nitrosomonadales isolated from soil.</title>
        <authorList>
            <person name="Huber K.J."/>
            <person name="Neumann-Schaal M."/>
            <person name="Geppert A."/>
            <person name="Luckner M."/>
            <person name="Wanner G."/>
            <person name="Overmann J."/>
        </authorList>
    </citation>
    <scope>NUCLEOTIDE SEQUENCE [LARGE SCALE GENOMIC DNA]</scope>
    <source>
        <strain evidence="1 2">0125_3</strain>
    </source>
</reference>
<accession>A0A6M4GZ26</accession>
<dbReference type="SFLD" id="SFLDG01212">
    <property type="entry name" value="Phytoene_synthase_like"/>
    <property type="match status" value="1"/>
</dbReference>
<gene>
    <name evidence="1" type="primary">hpnC</name>
    <name evidence="1" type="ORF">DSM104443_02755</name>
</gene>
<organism evidence="1 2">
    <name type="scientific">Usitatibacter rugosus</name>
    <dbReference type="NCBI Taxonomy" id="2732067"/>
    <lineage>
        <taxon>Bacteria</taxon>
        <taxon>Pseudomonadati</taxon>
        <taxon>Pseudomonadota</taxon>
        <taxon>Betaproteobacteria</taxon>
        <taxon>Nitrosomonadales</taxon>
        <taxon>Usitatibacteraceae</taxon>
        <taxon>Usitatibacter</taxon>
    </lineage>
</organism>
<keyword evidence="1" id="KW-0456">Lyase</keyword>
<dbReference type="PANTHER" id="PTHR31480">
    <property type="entry name" value="BIFUNCTIONAL LYCOPENE CYCLASE/PHYTOENE SYNTHASE"/>
    <property type="match status" value="1"/>
</dbReference>
<dbReference type="InterPro" id="IPR044843">
    <property type="entry name" value="Trans_IPPS_bact-type"/>
</dbReference>
<sequence>MPVDHYENFPVASWLLPAPMREPVEAIYGFARGADDIADEGDADDATRLAGLAEYSRALDEIEAGRNVPYPPFERAGRAIREHHLPVQLFRDLIDAFSQDVTTKRYATYPDLLDYCRRSANPVGRLLLHLFGRTDARSLSQSDAICTSLQLINFWQDVAVDWQKGRVYIPQEDLVRFGVPESSIGEARVDDAWRKVMAFQCERSRALMRSGAPLGHALPGRMGLEIRAVVAGGERILDKIEAVAGDVFRHRPVLGKADWLVILARAFARRT</sequence>
<name>A0A6M4GZ26_9PROT</name>
<dbReference type="NCBIfam" id="TIGR03464">
    <property type="entry name" value="HpnC"/>
    <property type="match status" value="1"/>
</dbReference>
<dbReference type="InterPro" id="IPR002060">
    <property type="entry name" value="Squ/phyt_synthse"/>
</dbReference>